<protein>
    <recommendedName>
        <fullName evidence="10">Fimbrial subunit protein C-terminal domain-containing protein</fullName>
    </recommendedName>
</protein>
<dbReference type="NCBIfam" id="NF038041">
    <property type="entry name" value="fim_Mfa1_fam"/>
    <property type="match status" value="1"/>
</dbReference>
<comment type="subcellular location">
    <subcellularLocation>
        <location evidence="1">Fimbrium</location>
    </subcellularLocation>
</comment>
<dbReference type="InterPro" id="IPR029140">
    <property type="entry name" value="Mfa1_C"/>
</dbReference>
<dbReference type="AlphaFoldDB" id="H1DFS5"/>
<feature type="domain" description="Major fimbrial subunit protein N-terminal" evidence="6">
    <location>
        <begin position="47"/>
        <end position="184"/>
    </location>
</feature>
<gene>
    <name evidence="8" type="ORF">HMPREF9449_01111</name>
</gene>
<evidence type="ECO:0000313" key="8">
    <source>
        <dbReference type="EMBL" id="EHP48748.1"/>
    </source>
</evidence>
<dbReference type="Gene3D" id="2.60.40.3690">
    <property type="match status" value="2"/>
</dbReference>
<organism evidence="8 9">
    <name type="scientific">Odoribacter laneus YIT 12061</name>
    <dbReference type="NCBI Taxonomy" id="742817"/>
    <lineage>
        <taxon>Bacteria</taxon>
        <taxon>Pseudomonadati</taxon>
        <taxon>Bacteroidota</taxon>
        <taxon>Bacteroidia</taxon>
        <taxon>Bacteroidales</taxon>
        <taxon>Odoribacteraceae</taxon>
        <taxon>Odoribacter</taxon>
    </lineage>
</organism>
<dbReference type="GO" id="GO:0009418">
    <property type="term" value="C:pilus shaft"/>
    <property type="evidence" value="ECO:0007669"/>
    <property type="project" value="InterPro"/>
</dbReference>
<proteinExistence type="inferred from homology"/>
<dbReference type="Pfam" id="PF06321">
    <property type="entry name" value="P_gingi_FimA"/>
    <property type="match status" value="1"/>
</dbReference>
<dbReference type="Proteomes" id="UP000004892">
    <property type="component" value="Unassembled WGS sequence"/>
</dbReference>
<evidence type="ECO:0000256" key="2">
    <source>
        <dbReference type="ARBA" id="ARBA00006011"/>
    </source>
</evidence>
<name>H1DFS5_9BACT</name>
<dbReference type="Pfam" id="PF15495">
    <property type="entry name" value="Fimbrillin_C"/>
    <property type="match status" value="1"/>
</dbReference>
<accession>H1DFS5</accession>
<sequence length="596" mass="65681">MKSMKVKFFLFAASIAALSLAGCAKDENEMQGNPDNPIVAEGAGTMNISLKYAVGTRANGDYEDGTESESKVRDLTVYFFDKDEKYLGKGEAPKLTELPGDGHNIERNVIAVEVPAEVVSSFYGNEDPMTEAYVVAVLNKGKFAPTLTKETSTYDDFNAVISSMAITDITEADNFLMTSSNYVDVNGKEQALVKITKENVGVKSNSVSKEPEKVEIAVERVAAKVKVLTGANVEILGWGLNVTNNKFFPVKKFTTGFLDVLDTRYGDWEQKTTWSNLTDKRSHWAVDPNYTSGIVEMDGTSTEFALLDYAGLIDAGKSAYCFENTFNEAMQNRNATTTAIIVAKFNPAGTDNGTEGTWVNWKQQNFSDADFVNTVVADADGKDHNITKYYYRVVNPDAGEDFGNGYKVGDYIYYPLGTANFEFSCGENSEDIMFGEKVIGKKNITANVVLKSDITGDLYTLPAKTDDNEEWEKSKVENARTAIADAITAAIDAANNPVTVYVGGYCYYEVPLRHFNDSEVAEFEGGGGAYEPKHLGRYGIVRNNYYVLTVKAINTPGKPITGKPIPTTEKDDYESYYIDVDIQVLSWNIRNQEVEL</sequence>
<evidence type="ECO:0000256" key="4">
    <source>
        <dbReference type="ARBA" id="ARBA00023263"/>
    </source>
</evidence>
<keyword evidence="4" id="KW-0281">Fimbrium</keyword>
<feature type="signal peptide" evidence="5">
    <location>
        <begin position="1"/>
        <end position="24"/>
    </location>
</feature>
<evidence type="ECO:0000256" key="3">
    <source>
        <dbReference type="ARBA" id="ARBA00022729"/>
    </source>
</evidence>
<dbReference type="EMBL" id="ADMC01000017">
    <property type="protein sequence ID" value="EHP48748.1"/>
    <property type="molecule type" value="Genomic_DNA"/>
</dbReference>
<dbReference type="PATRIC" id="fig|742817.3.peg.1179"/>
<comment type="caution">
    <text evidence="8">The sequence shown here is derived from an EMBL/GenBank/DDBJ whole genome shotgun (WGS) entry which is preliminary data.</text>
</comment>
<feature type="domain" description="Minor fimbrium subunit Mfa1 C-terminal" evidence="7">
    <location>
        <begin position="500"/>
        <end position="592"/>
    </location>
</feature>
<evidence type="ECO:0000259" key="7">
    <source>
        <dbReference type="Pfam" id="PF15495"/>
    </source>
</evidence>
<dbReference type="Gene3D" id="2.60.40.2580">
    <property type="match status" value="1"/>
</dbReference>
<dbReference type="eggNOG" id="ENOG5032V5V">
    <property type="taxonomic scope" value="Bacteria"/>
</dbReference>
<evidence type="ECO:0000259" key="6">
    <source>
        <dbReference type="Pfam" id="PF06321"/>
    </source>
</evidence>
<dbReference type="STRING" id="742817.HMPREF9449_01111"/>
<dbReference type="InterPro" id="IPR047786">
    <property type="entry name" value="Mfa1_fim"/>
</dbReference>
<evidence type="ECO:0000313" key="9">
    <source>
        <dbReference type="Proteomes" id="UP000004892"/>
    </source>
</evidence>
<dbReference type="PROSITE" id="PS51257">
    <property type="entry name" value="PROKAR_LIPOPROTEIN"/>
    <property type="match status" value="1"/>
</dbReference>
<dbReference type="HOGENOM" id="CLU_473017_0_0_10"/>
<comment type="similarity">
    <text evidence="2">Belongs to the bacteroidetes fimbrillin superfamily. FimA/Mfa1 family.</text>
</comment>
<feature type="chain" id="PRO_5003549159" description="Fimbrial subunit protein C-terminal domain-containing protein" evidence="5">
    <location>
        <begin position="25"/>
        <end position="596"/>
    </location>
</feature>
<reference evidence="8 9" key="1">
    <citation type="submission" date="2012-01" db="EMBL/GenBank/DDBJ databases">
        <title>The Genome Sequence of Odoribacter laneus YIT 12061.</title>
        <authorList>
            <consortium name="The Broad Institute Genome Sequencing Platform"/>
            <person name="Earl A."/>
            <person name="Ward D."/>
            <person name="Feldgarden M."/>
            <person name="Gevers D."/>
            <person name="Morotomi M."/>
            <person name="Young S.K."/>
            <person name="Zeng Q."/>
            <person name="Gargeya S."/>
            <person name="Fitzgerald M."/>
            <person name="Haas B."/>
            <person name="Abouelleil A."/>
            <person name="Alvarado L."/>
            <person name="Arachchi H.M."/>
            <person name="Berlin A."/>
            <person name="Chapman S.B."/>
            <person name="Gearin G."/>
            <person name="Goldberg J."/>
            <person name="Griggs A."/>
            <person name="Gujja S."/>
            <person name="Hansen M."/>
            <person name="Heiman D."/>
            <person name="Howarth C."/>
            <person name="Larimer J."/>
            <person name="Lui A."/>
            <person name="MacDonald P.J.P."/>
            <person name="McCowen C."/>
            <person name="Montmayeur A."/>
            <person name="Murphy C."/>
            <person name="Neiman D."/>
            <person name="Pearson M."/>
            <person name="Priest M."/>
            <person name="Roberts A."/>
            <person name="Saif S."/>
            <person name="Shea T."/>
            <person name="Sisk P."/>
            <person name="Stolte C."/>
            <person name="Sykes S."/>
            <person name="Wortman J."/>
            <person name="Nusbaum C."/>
            <person name="Birren B."/>
        </authorList>
    </citation>
    <scope>NUCLEOTIDE SEQUENCE [LARGE SCALE GENOMIC DNA]</scope>
    <source>
        <strain evidence="8 9">YIT 12061</strain>
    </source>
</reference>
<evidence type="ECO:0008006" key="10">
    <source>
        <dbReference type="Google" id="ProtNLM"/>
    </source>
</evidence>
<evidence type="ECO:0000256" key="5">
    <source>
        <dbReference type="SAM" id="SignalP"/>
    </source>
</evidence>
<dbReference type="InterPro" id="IPR029141">
    <property type="entry name" value="FimA_N"/>
</dbReference>
<keyword evidence="3 5" id="KW-0732">Signal</keyword>
<evidence type="ECO:0000256" key="1">
    <source>
        <dbReference type="ARBA" id="ARBA00004561"/>
    </source>
</evidence>
<keyword evidence="9" id="KW-1185">Reference proteome</keyword>